<feature type="region of interest" description="Disordered" evidence="1">
    <location>
        <begin position="175"/>
        <end position="201"/>
    </location>
</feature>
<evidence type="ECO:0000256" key="1">
    <source>
        <dbReference type="SAM" id="MobiDB-lite"/>
    </source>
</evidence>
<evidence type="ECO:0000313" key="3">
    <source>
        <dbReference type="Proteomes" id="UP001138997"/>
    </source>
</evidence>
<protein>
    <recommendedName>
        <fullName evidence="4">Nucleotide exchange factor GrpE</fullName>
    </recommendedName>
</protein>
<evidence type="ECO:0000313" key="2">
    <source>
        <dbReference type="EMBL" id="MCD5312414.1"/>
    </source>
</evidence>
<reference evidence="2" key="1">
    <citation type="submission" date="2021-11" db="EMBL/GenBank/DDBJ databases">
        <title>Streptomyces corallinus and Kineosporia corallina sp. nov., two new coral-derived marine actinobacteria.</title>
        <authorList>
            <person name="Buangrab K."/>
            <person name="Sutthacheep M."/>
            <person name="Yeemin T."/>
            <person name="Harunari E."/>
            <person name="Igarashi Y."/>
            <person name="Sripreechasak P."/>
            <person name="Kanchanasin P."/>
            <person name="Tanasupawat S."/>
            <person name="Phongsopitanun W."/>
        </authorList>
    </citation>
    <scope>NUCLEOTIDE SEQUENCE</scope>
    <source>
        <strain evidence="2">JCM 31032</strain>
    </source>
</reference>
<dbReference type="EMBL" id="JAJOMB010000007">
    <property type="protein sequence ID" value="MCD5312414.1"/>
    <property type="molecule type" value="Genomic_DNA"/>
</dbReference>
<keyword evidence="3" id="KW-1185">Reference proteome</keyword>
<feature type="compositionally biased region" description="Basic and acidic residues" evidence="1">
    <location>
        <begin position="180"/>
        <end position="192"/>
    </location>
</feature>
<dbReference type="RefSeq" id="WP_231442587.1">
    <property type="nucleotide sequence ID" value="NZ_JAJOMB010000007.1"/>
</dbReference>
<accession>A0A9X1STY4</accession>
<proteinExistence type="predicted"/>
<evidence type="ECO:0008006" key="4">
    <source>
        <dbReference type="Google" id="ProtNLM"/>
    </source>
</evidence>
<comment type="caution">
    <text evidence="2">The sequence shown here is derived from an EMBL/GenBank/DDBJ whole genome shotgun (WGS) entry which is preliminary data.</text>
</comment>
<sequence>MRDRVLVKQFKDDAGLAFIEVIRRTGDPVRTQEIKAEIIEAGAAKAEVDRWWKKLQPLFKEHPRITCPRPGVYEWSLSTELSHDSLEKLSALAGKRSAGRAWLVEAFTDNIADTLAQVEKSGSGAQISWSQQREREKATLLAEVVASVDALTSDGSSSASILEWLTQQARNQRLTPLGRSGEKAEFDRELHEPVGAARPRPGQAVRVVRAGYAWSGAGPERVVVVRALVEES</sequence>
<dbReference type="Proteomes" id="UP001138997">
    <property type="component" value="Unassembled WGS sequence"/>
</dbReference>
<organism evidence="2 3">
    <name type="scientific">Kineosporia babensis</name>
    <dbReference type="NCBI Taxonomy" id="499548"/>
    <lineage>
        <taxon>Bacteria</taxon>
        <taxon>Bacillati</taxon>
        <taxon>Actinomycetota</taxon>
        <taxon>Actinomycetes</taxon>
        <taxon>Kineosporiales</taxon>
        <taxon>Kineosporiaceae</taxon>
        <taxon>Kineosporia</taxon>
    </lineage>
</organism>
<gene>
    <name evidence="2" type="ORF">LR394_16010</name>
</gene>
<dbReference type="AlphaFoldDB" id="A0A9X1STY4"/>
<name>A0A9X1STY4_9ACTN</name>